<dbReference type="SUPFAM" id="SSF50985">
    <property type="entry name" value="RCC1/BLIP-II"/>
    <property type="match status" value="1"/>
</dbReference>
<name>A0A2H5QUD5_CITUN</name>
<dbReference type="EMBL" id="BDQV01000838">
    <property type="protein sequence ID" value="GAY68234.1"/>
    <property type="molecule type" value="Genomic_DNA"/>
</dbReference>
<proteinExistence type="predicted"/>
<dbReference type="InterPro" id="IPR009091">
    <property type="entry name" value="RCC1/BLIP-II"/>
</dbReference>
<dbReference type="InterPro" id="IPR000408">
    <property type="entry name" value="Reg_chr_condens"/>
</dbReference>
<reference evidence="2 3" key="1">
    <citation type="journal article" date="2017" name="Front. Genet.">
        <title>Draft sequencing of the heterozygous diploid genome of Satsuma (Citrus unshiu Marc.) using a hybrid assembly approach.</title>
        <authorList>
            <person name="Shimizu T."/>
            <person name="Tanizawa Y."/>
            <person name="Mochizuki T."/>
            <person name="Nagasaki H."/>
            <person name="Yoshioka T."/>
            <person name="Toyoda A."/>
            <person name="Fujiyama A."/>
            <person name="Kaminuma E."/>
            <person name="Nakamura Y."/>
        </authorList>
    </citation>
    <scope>NUCLEOTIDE SEQUENCE [LARGE SCALE GENOMIC DNA]</scope>
    <source>
        <strain evidence="3">cv. Miyagawa wase</strain>
    </source>
</reference>
<feature type="repeat" description="RCC1" evidence="1">
    <location>
        <begin position="61"/>
        <end position="111"/>
    </location>
</feature>
<dbReference type="STRING" id="55188.A0A2H5QUD5"/>
<dbReference type="Proteomes" id="UP000236630">
    <property type="component" value="Unassembled WGS sequence"/>
</dbReference>
<sequence>MKENDEELYIFSLMAEEALVVRLFNSENSPNWNQLANLSVSKRFSNSSSYGLFHSGLVVNGKLWIWGKGDGGRLGFGHEDAAFVPTLNPYLDDHVRCIALGGVHSIALTSLAVEECNRCLILGEEEKRRLK</sequence>
<evidence type="ECO:0000313" key="2">
    <source>
        <dbReference type="EMBL" id="GAY68234.1"/>
    </source>
</evidence>
<accession>A0A2H5QUD5</accession>
<comment type="caution">
    <text evidence="2">The sequence shown here is derived from an EMBL/GenBank/DDBJ whole genome shotgun (WGS) entry which is preliminary data.</text>
</comment>
<dbReference type="Pfam" id="PF00415">
    <property type="entry name" value="RCC1"/>
    <property type="match status" value="1"/>
</dbReference>
<gene>
    <name evidence="2" type="ORF">CUMW_262530</name>
</gene>
<dbReference type="PROSITE" id="PS50012">
    <property type="entry name" value="RCC1_3"/>
    <property type="match status" value="1"/>
</dbReference>
<dbReference type="Gene3D" id="2.130.10.30">
    <property type="entry name" value="Regulator of chromosome condensation 1/beta-lactamase-inhibitor protein II"/>
    <property type="match status" value="1"/>
</dbReference>
<dbReference type="AlphaFoldDB" id="A0A2H5QUD5"/>
<protein>
    <submittedName>
        <fullName evidence="2">Uncharacterized protein</fullName>
    </submittedName>
</protein>
<organism evidence="2 3">
    <name type="scientific">Citrus unshiu</name>
    <name type="common">Satsuma mandarin</name>
    <name type="synonym">Citrus nobilis var. unshiu</name>
    <dbReference type="NCBI Taxonomy" id="55188"/>
    <lineage>
        <taxon>Eukaryota</taxon>
        <taxon>Viridiplantae</taxon>
        <taxon>Streptophyta</taxon>
        <taxon>Embryophyta</taxon>
        <taxon>Tracheophyta</taxon>
        <taxon>Spermatophyta</taxon>
        <taxon>Magnoliopsida</taxon>
        <taxon>eudicotyledons</taxon>
        <taxon>Gunneridae</taxon>
        <taxon>Pentapetalae</taxon>
        <taxon>rosids</taxon>
        <taxon>malvids</taxon>
        <taxon>Sapindales</taxon>
        <taxon>Rutaceae</taxon>
        <taxon>Aurantioideae</taxon>
        <taxon>Citrus</taxon>
    </lineage>
</organism>
<evidence type="ECO:0000256" key="1">
    <source>
        <dbReference type="PROSITE-ProRule" id="PRU00235"/>
    </source>
</evidence>
<keyword evidence="3" id="KW-1185">Reference proteome</keyword>
<evidence type="ECO:0000313" key="3">
    <source>
        <dbReference type="Proteomes" id="UP000236630"/>
    </source>
</evidence>